<protein>
    <submittedName>
        <fullName evidence="2">Uncharacterized protein</fullName>
    </submittedName>
</protein>
<dbReference type="HOGENOM" id="CLU_1787525_0_0_1"/>
<organism evidence="2 3">
    <name type="scientific">Phlebiopsis gigantea (strain 11061_1 CR5-6)</name>
    <name type="common">White-rot fungus</name>
    <name type="synonym">Peniophora gigantea</name>
    <dbReference type="NCBI Taxonomy" id="745531"/>
    <lineage>
        <taxon>Eukaryota</taxon>
        <taxon>Fungi</taxon>
        <taxon>Dikarya</taxon>
        <taxon>Basidiomycota</taxon>
        <taxon>Agaricomycotina</taxon>
        <taxon>Agaricomycetes</taxon>
        <taxon>Polyporales</taxon>
        <taxon>Phanerochaetaceae</taxon>
        <taxon>Phlebiopsis</taxon>
    </lineage>
</organism>
<name>A0A0C3SAM7_PHLG1</name>
<evidence type="ECO:0000313" key="3">
    <source>
        <dbReference type="Proteomes" id="UP000053257"/>
    </source>
</evidence>
<evidence type="ECO:0000313" key="2">
    <source>
        <dbReference type="EMBL" id="KIP09337.1"/>
    </source>
</evidence>
<keyword evidence="3" id="KW-1185">Reference proteome</keyword>
<sequence length="145" mass="16233">MTETRRWWMHSFVALAYIYPNDPLTWFAVRDDNFNFLLTRTLTLFSLFLLPLFTLHFSYFTPSAGPEWEAVSVSAIMVKSALPPTSLLMAHLLTLVSSSPTTQDKLQLRPPSRTVATRHSKLHVSGRGIAGLGLLATPAEMSSPR</sequence>
<evidence type="ECO:0000256" key="1">
    <source>
        <dbReference type="SAM" id="Phobius"/>
    </source>
</evidence>
<dbReference type="AlphaFoldDB" id="A0A0C3SAM7"/>
<dbReference type="EMBL" id="KN840467">
    <property type="protein sequence ID" value="KIP09337.1"/>
    <property type="molecule type" value="Genomic_DNA"/>
</dbReference>
<accession>A0A0C3SAM7</accession>
<keyword evidence="1" id="KW-1133">Transmembrane helix</keyword>
<feature type="transmembrane region" description="Helical" evidence="1">
    <location>
        <begin position="81"/>
        <end position="99"/>
    </location>
</feature>
<gene>
    <name evidence="2" type="ORF">PHLGIDRAFT_333599</name>
</gene>
<keyword evidence="1" id="KW-0812">Transmembrane</keyword>
<keyword evidence="1" id="KW-0472">Membrane</keyword>
<proteinExistence type="predicted"/>
<reference evidence="2 3" key="1">
    <citation type="journal article" date="2014" name="PLoS Genet.">
        <title>Analysis of the Phlebiopsis gigantea genome, transcriptome and secretome provides insight into its pioneer colonization strategies of wood.</title>
        <authorList>
            <person name="Hori C."/>
            <person name="Ishida T."/>
            <person name="Igarashi K."/>
            <person name="Samejima M."/>
            <person name="Suzuki H."/>
            <person name="Master E."/>
            <person name="Ferreira P."/>
            <person name="Ruiz-Duenas F.J."/>
            <person name="Held B."/>
            <person name="Canessa P."/>
            <person name="Larrondo L.F."/>
            <person name="Schmoll M."/>
            <person name="Druzhinina I.S."/>
            <person name="Kubicek C.P."/>
            <person name="Gaskell J.A."/>
            <person name="Kersten P."/>
            <person name="St John F."/>
            <person name="Glasner J."/>
            <person name="Sabat G."/>
            <person name="Splinter BonDurant S."/>
            <person name="Syed K."/>
            <person name="Yadav J."/>
            <person name="Mgbeahuruike A.C."/>
            <person name="Kovalchuk A."/>
            <person name="Asiegbu F.O."/>
            <person name="Lackner G."/>
            <person name="Hoffmeister D."/>
            <person name="Rencoret J."/>
            <person name="Gutierrez A."/>
            <person name="Sun H."/>
            <person name="Lindquist E."/>
            <person name="Barry K."/>
            <person name="Riley R."/>
            <person name="Grigoriev I.V."/>
            <person name="Henrissat B."/>
            <person name="Kues U."/>
            <person name="Berka R.M."/>
            <person name="Martinez A.T."/>
            <person name="Covert S.F."/>
            <person name="Blanchette R.A."/>
            <person name="Cullen D."/>
        </authorList>
    </citation>
    <scope>NUCLEOTIDE SEQUENCE [LARGE SCALE GENOMIC DNA]</scope>
    <source>
        <strain evidence="2 3">11061_1 CR5-6</strain>
    </source>
</reference>
<feature type="transmembrane region" description="Helical" evidence="1">
    <location>
        <begin position="42"/>
        <end position="61"/>
    </location>
</feature>
<dbReference type="Proteomes" id="UP000053257">
    <property type="component" value="Unassembled WGS sequence"/>
</dbReference>